<keyword evidence="2" id="KW-1185">Reference proteome</keyword>
<dbReference type="OrthoDB" id="954262at2"/>
<sequence>MFTLNFKTMAKNLNSDSEQQVLQAWKNPLNRRSFLRYTGAGVAASAILLTGCDDDDDSTVTDNMPGAVNLGSGDVGVLNYAYALEQLEAAFYTAVVALPNFSTLFTSATERQVLTDIRNHEIAHREFFKAAITGAAASQIIPSLTPNLPANALSSRASILNLAKTFEDLGVAAYNGAGKLITNPTYLGIAGKIVSVEARHAAEIRDMIENGTFASGAAGITAGNIVDANGLDVALTPTQVLAAAQPFIRETINGNNLPTN</sequence>
<name>A0A3M9N654_9BACT</name>
<reference evidence="1 2" key="1">
    <citation type="submission" date="2018-11" db="EMBL/GenBank/DDBJ databases">
        <title>Rufibacter latericius sp. nov., isolated from water in Baiyang Lake.</title>
        <authorList>
            <person name="Yang Y."/>
        </authorList>
    </citation>
    <scope>NUCLEOTIDE SEQUENCE [LARGE SCALE GENOMIC DNA]</scope>
    <source>
        <strain evidence="1 2">MCC P1</strain>
    </source>
</reference>
<comment type="caution">
    <text evidence="1">The sequence shown here is derived from an EMBL/GenBank/DDBJ whole genome shotgun (WGS) entry which is preliminary data.</text>
</comment>
<protein>
    <submittedName>
        <fullName evidence="1">Ferritin-like domain-containing protein</fullName>
    </submittedName>
</protein>
<dbReference type="CDD" id="cd00657">
    <property type="entry name" value="Ferritin_like"/>
    <property type="match status" value="1"/>
</dbReference>
<dbReference type="Pfam" id="PF13668">
    <property type="entry name" value="Ferritin_2"/>
    <property type="match status" value="1"/>
</dbReference>
<dbReference type="Proteomes" id="UP000271010">
    <property type="component" value="Unassembled WGS sequence"/>
</dbReference>
<proteinExistence type="predicted"/>
<accession>A0A3M9N654</accession>
<evidence type="ECO:0000313" key="2">
    <source>
        <dbReference type="Proteomes" id="UP000271010"/>
    </source>
</evidence>
<dbReference type="InterPro" id="IPR009078">
    <property type="entry name" value="Ferritin-like_SF"/>
</dbReference>
<dbReference type="SUPFAM" id="SSF47240">
    <property type="entry name" value="Ferritin-like"/>
    <property type="match status" value="1"/>
</dbReference>
<organism evidence="1 2">
    <name type="scientific">Rufibacter immobilis</name>
    <dbReference type="NCBI Taxonomy" id="1348778"/>
    <lineage>
        <taxon>Bacteria</taxon>
        <taxon>Pseudomonadati</taxon>
        <taxon>Bacteroidota</taxon>
        <taxon>Cytophagia</taxon>
        <taxon>Cytophagales</taxon>
        <taxon>Hymenobacteraceae</taxon>
        <taxon>Rufibacter</taxon>
    </lineage>
</organism>
<evidence type="ECO:0000313" key="1">
    <source>
        <dbReference type="EMBL" id="RNI32865.1"/>
    </source>
</evidence>
<dbReference type="AlphaFoldDB" id="A0A3M9N654"/>
<dbReference type="EMBL" id="RJJE01000001">
    <property type="protein sequence ID" value="RNI32865.1"/>
    <property type="molecule type" value="Genomic_DNA"/>
</dbReference>
<gene>
    <name evidence="1" type="ORF">EFA69_00110</name>
</gene>